<dbReference type="PANTHER" id="PTHR21428:SF11">
    <property type="entry name" value="MEDIATOR OF RNA POLYMERASE II TRANSCRIPTION SUBUNIT 7"/>
    <property type="match status" value="1"/>
</dbReference>
<evidence type="ECO:0000256" key="7">
    <source>
        <dbReference type="ARBA" id="ARBA00023242"/>
    </source>
</evidence>
<dbReference type="PANTHER" id="PTHR21428">
    <property type="entry name" value="MEDIATOR OF RNA POLYMERASE II TRANSCRIPTION SUBUNIT 7"/>
    <property type="match status" value="1"/>
</dbReference>
<keyword evidence="5 8" id="KW-0010">Activator</keyword>
<keyword evidence="10" id="KW-1185">Reference proteome</keyword>
<dbReference type="GO" id="GO:0006357">
    <property type="term" value="P:regulation of transcription by RNA polymerase II"/>
    <property type="evidence" value="ECO:0007669"/>
    <property type="project" value="InterPro"/>
</dbReference>
<dbReference type="InterPro" id="IPR037212">
    <property type="entry name" value="Med7/Med21-like"/>
</dbReference>
<comment type="subunit">
    <text evidence="8">Component of the Mediator complex.</text>
</comment>
<accession>A0AA38HFN8</accession>
<dbReference type="AlphaFoldDB" id="A0AA38HFN8"/>
<organism evidence="9 10">
    <name type="scientific">Dioszegia hungarica</name>
    <dbReference type="NCBI Taxonomy" id="4972"/>
    <lineage>
        <taxon>Eukaryota</taxon>
        <taxon>Fungi</taxon>
        <taxon>Dikarya</taxon>
        <taxon>Basidiomycota</taxon>
        <taxon>Agaricomycotina</taxon>
        <taxon>Tremellomycetes</taxon>
        <taxon>Tremellales</taxon>
        <taxon>Bulleribasidiaceae</taxon>
        <taxon>Dioszegia</taxon>
    </lineage>
</organism>
<reference evidence="9" key="1">
    <citation type="journal article" date="2022" name="G3 (Bethesda)">
        <title>High quality genome of the basidiomycete yeast Dioszegia hungarica PDD-24b-2 isolated from cloud water.</title>
        <authorList>
            <person name="Jarrige D."/>
            <person name="Haridas S."/>
            <person name="Bleykasten-Grosshans C."/>
            <person name="Joly M."/>
            <person name="Nadalig T."/>
            <person name="Sancelme M."/>
            <person name="Vuilleumier S."/>
            <person name="Grigoriev I.V."/>
            <person name="Amato P."/>
            <person name="Bringel F."/>
        </authorList>
    </citation>
    <scope>NUCLEOTIDE SEQUENCE</scope>
    <source>
        <strain evidence="9">PDD-24b-2</strain>
    </source>
</reference>
<keyword evidence="6 8" id="KW-0804">Transcription</keyword>
<evidence type="ECO:0000256" key="1">
    <source>
        <dbReference type="ARBA" id="ARBA00004123"/>
    </source>
</evidence>
<sequence length="186" mass="20655">MSSEIANTLFPPPPPYYKAYTADDVIADSSAEEQSLQPPRVDWIDEEAKWMCFGEALTTAPRIPTPAEIGLPPLTNPSDSPQESLPPLLHSFLHTMLLLLDTLTNTARNPGELEQKGWAHEGDQYIQHLTNIAATMMVEANQVRSVQAEATLVLLMEKQLQERRAQTAALKSKCEHLSSTLRALRP</sequence>
<dbReference type="Gene3D" id="6.10.140.200">
    <property type="match status" value="1"/>
</dbReference>
<comment type="similarity">
    <text evidence="2 8">Belongs to the Mediator complex subunit 7 family.</text>
</comment>
<dbReference type="RefSeq" id="XP_052947993.1">
    <property type="nucleotide sequence ID" value="XM_053092073.1"/>
</dbReference>
<comment type="function">
    <text evidence="8">Component of the Mediator complex, a coactivator involved in the regulated transcription of nearly all RNA polymerase II-dependent genes. Mediator functions as a bridge to convey information from gene-specific regulatory proteins to the basal RNA polymerase II transcription machinery.</text>
</comment>
<dbReference type="EMBL" id="JAKWFO010000003">
    <property type="protein sequence ID" value="KAI9638216.1"/>
    <property type="molecule type" value="Genomic_DNA"/>
</dbReference>
<evidence type="ECO:0000256" key="4">
    <source>
        <dbReference type="ARBA" id="ARBA00023015"/>
    </source>
</evidence>
<dbReference type="InterPro" id="IPR009244">
    <property type="entry name" value="Mediatior_Med7"/>
</dbReference>
<name>A0AA38HFN8_9TREE</name>
<gene>
    <name evidence="9" type="ORF">MKK02DRAFT_42606</name>
</gene>
<dbReference type="Pfam" id="PF05983">
    <property type="entry name" value="Med7"/>
    <property type="match status" value="1"/>
</dbReference>
<dbReference type="SUPFAM" id="SSF140718">
    <property type="entry name" value="Mediator hinge subcomplex-like"/>
    <property type="match status" value="1"/>
</dbReference>
<dbReference type="Proteomes" id="UP001164286">
    <property type="component" value="Unassembled WGS sequence"/>
</dbReference>
<proteinExistence type="inferred from homology"/>
<keyword evidence="4 8" id="KW-0805">Transcription regulation</keyword>
<dbReference type="GO" id="GO:0070847">
    <property type="term" value="C:core mediator complex"/>
    <property type="evidence" value="ECO:0007669"/>
    <property type="project" value="TreeGrafter"/>
</dbReference>
<dbReference type="InterPro" id="IPR044888">
    <property type="entry name" value="Mediatior_Med7_sf"/>
</dbReference>
<evidence type="ECO:0000313" key="9">
    <source>
        <dbReference type="EMBL" id="KAI9638216.1"/>
    </source>
</evidence>
<evidence type="ECO:0000313" key="10">
    <source>
        <dbReference type="Proteomes" id="UP001164286"/>
    </source>
</evidence>
<dbReference type="GO" id="GO:0003712">
    <property type="term" value="F:transcription coregulator activity"/>
    <property type="evidence" value="ECO:0007669"/>
    <property type="project" value="InterPro"/>
</dbReference>
<evidence type="ECO:0000256" key="2">
    <source>
        <dbReference type="ARBA" id="ARBA00009994"/>
    </source>
</evidence>
<evidence type="ECO:0000256" key="3">
    <source>
        <dbReference type="ARBA" id="ARBA00020631"/>
    </source>
</evidence>
<evidence type="ECO:0000256" key="6">
    <source>
        <dbReference type="ARBA" id="ARBA00023163"/>
    </source>
</evidence>
<dbReference type="GO" id="GO:0016592">
    <property type="term" value="C:mediator complex"/>
    <property type="evidence" value="ECO:0007669"/>
    <property type="project" value="InterPro"/>
</dbReference>
<protein>
    <recommendedName>
        <fullName evidence="3 8">Mediator of RNA polymerase II transcription subunit 7</fullName>
    </recommendedName>
</protein>
<keyword evidence="7 8" id="KW-0539">Nucleus</keyword>
<evidence type="ECO:0000256" key="5">
    <source>
        <dbReference type="ARBA" id="ARBA00023159"/>
    </source>
</evidence>
<dbReference type="GeneID" id="77731278"/>
<comment type="caution">
    <text evidence="9">The sequence shown here is derived from an EMBL/GenBank/DDBJ whole genome shotgun (WGS) entry which is preliminary data.</text>
</comment>
<comment type="subcellular location">
    <subcellularLocation>
        <location evidence="1 8">Nucleus</location>
    </subcellularLocation>
</comment>
<evidence type="ECO:0000256" key="8">
    <source>
        <dbReference type="RuleBase" id="RU364060"/>
    </source>
</evidence>